<keyword evidence="4" id="KW-1185">Reference proteome</keyword>
<feature type="compositionally biased region" description="Polar residues" evidence="2">
    <location>
        <begin position="256"/>
        <end position="267"/>
    </location>
</feature>
<name>A0A2W1BS34_HELAM</name>
<feature type="compositionally biased region" description="Polar residues" evidence="2">
    <location>
        <begin position="111"/>
        <end position="121"/>
    </location>
</feature>
<dbReference type="AlphaFoldDB" id="A0A2W1BS34"/>
<sequence>MHALRSEMSVLRELLNKAVSLISSHEEKLANYAFQVEQLNKRLEEHEKCGVQFNDISRMQDNPTSLSNVTEATVQQPRRKPQPKRQAKKVDNDQESHLSPQLDIPRVEQVQVVSEKQTSDGSDIVVVSQGPSSGAENDHCDGEWTVVKKRNSRQRPSPLCGTADPGTINLKAVEIRKYFHLWNMASGVDDVRQYITHLCPAANISVDELTTRGDYKSYKIGVTDVFYDILYSADVWPVNAKIKPWINYRKRISNTKTNDTANMSSGQPLPFRQPTASQQI</sequence>
<feature type="compositionally biased region" description="Basic residues" evidence="2">
    <location>
        <begin position="77"/>
        <end position="87"/>
    </location>
</feature>
<evidence type="ECO:0000313" key="3">
    <source>
        <dbReference type="EMBL" id="PZC76454.1"/>
    </source>
</evidence>
<proteinExistence type="predicted"/>
<organism evidence="3 4">
    <name type="scientific">Helicoverpa armigera</name>
    <name type="common">Cotton bollworm</name>
    <name type="synonym">Heliothis armigera</name>
    <dbReference type="NCBI Taxonomy" id="29058"/>
    <lineage>
        <taxon>Eukaryota</taxon>
        <taxon>Metazoa</taxon>
        <taxon>Ecdysozoa</taxon>
        <taxon>Arthropoda</taxon>
        <taxon>Hexapoda</taxon>
        <taxon>Insecta</taxon>
        <taxon>Pterygota</taxon>
        <taxon>Neoptera</taxon>
        <taxon>Endopterygota</taxon>
        <taxon>Lepidoptera</taxon>
        <taxon>Glossata</taxon>
        <taxon>Ditrysia</taxon>
        <taxon>Noctuoidea</taxon>
        <taxon>Noctuidae</taxon>
        <taxon>Heliothinae</taxon>
        <taxon>Helicoverpa</taxon>
    </lineage>
</organism>
<feature type="compositionally biased region" description="Polar residues" evidence="2">
    <location>
        <begin position="56"/>
        <end position="74"/>
    </location>
</feature>
<feature type="region of interest" description="Disordered" evidence="2">
    <location>
        <begin position="256"/>
        <end position="280"/>
    </location>
</feature>
<gene>
    <name evidence="3" type="primary">HaOG204545</name>
    <name evidence="3" type="ORF">B5X24_HaOG204545</name>
</gene>
<evidence type="ECO:0000256" key="1">
    <source>
        <dbReference type="SAM" id="Coils"/>
    </source>
</evidence>
<dbReference type="EMBL" id="KZ149957">
    <property type="protein sequence ID" value="PZC76454.1"/>
    <property type="molecule type" value="Genomic_DNA"/>
</dbReference>
<feature type="coiled-coil region" evidence="1">
    <location>
        <begin position="22"/>
        <end position="49"/>
    </location>
</feature>
<accession>A0A2W1BS34</accession>
<evidence type="ECO:0000313" key="4">
    <source>
        <dbReference type="Proteomes" id="UP000249218"/>
    </source>
</evidence>
<reference evidence="3 4" key="1">
    <citation type="journal article" date="2017" name="BMC Biol.">
        <title>Genomic innovations, transcriptional plasticity and gene loss underlying the evolution and divergence of two highly polyphagous and invasive Helicoverpa pest species.</title>
        <authorList>
            <person name="Pearce S.L."/>
            <person name="Clarke D.F."/>
            <person name="East P.D."/>
            <person name="Elfekih S."/>
            <person name="Gordon K.H."/>
            <person name="Jermiin L.S."/>
            <person name="McGaughran A."/>
            <person name="Oakeshott J.G."/>
            <person name="Papanikolaou A."/>
            <person name="Perera O.P."/>
            <person name="Rane R.V."/>
            <person name="Richards S."/>
            <person name="Tay W.T."/>
            <person name="Walsh T.K."/>
            <person name="Anderson A."/>
            <person name="Anderson C.J."/>
            <person name="Asgari S."/>
            <person name="Board P.G."/>
            <person name="Bretschneider A."/>
            <person name="Campbell P.M."/>
            <person name="Chertemps T."/>
            <person name="Christeller J.T."/>
            <person name="Coppin C.W."/>
            <person name="Downes S.J."/>
            <person name="Duan G."/>
            <person name="Farnsworth C.A."/>
            <person name="Good R.T."/>
            <person name="Han L.B."/>
            <person name="Han Y.C."/>
            <person name="Hatje K."/>
            <person name="Horne I."/>
            <person name="Huang Y.P."/>
            <person name="Hughes D.S."/>
            <person name="Jacquin-Joly E."/>
            <person name="James W."/>
            <person name="Jhangiani S."/>
            <person name="Kollmar M."/>
            <person name="Kuwar S.S."/>
            <person name="Li S."/>
            <person name="Liu N.Y."/>
            <person name="Maibeche M.T."/>
            <person name="Miller J.R."/>
            <person name="Montagne N."/>
            <person name="Perry T."/>
            <person name="Qu J."/>
            <person name="Song S.V."/>
            <person name="Sutton G.G."/>
            <person name="Vogel H."/>
            <person name="Walenz B.P."/>
            <person name="Xu W."/>
            <person name="Zhang H.J."/>
            <person name="Zou Z."/>
            <person name="Batterham P."/>
            <person name="Edwards O.R."/>
            <person name="Feyereisen R."/>
            <person name="Gibbs R.A."/>
            <person name="Heckel D.G."/>
            <person name="McGrath A."/>
            <person name="Robin C."/>
            <person name="Scherer S.E."/>
            <person name="Worley K.C."/>
            <person name="Wu Y.D."/>
        </authorList>
    </citation>
    <scope>NUCLEOTIDE SEQUENCE [LARGE SCALE GENOMIC DNA]</scope>
    <source>
        <strain evidence="3">Harm_GR_Male_#8</strain>
        <tissue evidence="3">Whole organism</tissue>
    </source>
</reference>
<dbReference type="Proteomes" id="UP000249218">
    <property type="component" value="Unassembled WGS sequence"/>
</dbReference>
<feature type="region of interest" description="Disordered" evidence="2">
    <location>
        <begin position="56"/>
        <end position="124"/>
    </location>
</feature>
<keyword evidence="1" id="KW-0175">Coiled coil</keyword>
<evidence type="ECO:0000256" key="2">
    <source>
        <dbReference type="SAM" id="MobiDB-lite"/>
    </source>
</evidence>
<protein>
    <submittedName>
        <fullName evidence="3">Uncharacterized protein</fullName>
    </submittedName>
</protein>